<gene>
    <name evidence="8" type="ORF">I5M27_13275</name>
</gene>
<dbReference type="InterPro" id="IPR011701">
    <property type="entry name" value="MFS"/>
</dbReference>
<protein>
    <submittedName>
        <fullName evidence="8">MFS transporter</fullName>
    </submittedName>
</protein>
<accession>A0ABS1C3H7</accession>
<evidence type="ECO:0000256" key="5">
    <source>
        <dbReference type="ARBA" id="ARBA00023136"/>
    </source>
</evidence>
<keyword evidence="4 6" id="KW-1133">Transmembrane helix</keyword>
<evidence type="ECO:0000256" key="4">
    <source>
        <dbReference type="ARBA" id="ARBA00022989"/>
    </source>
</evidence>
<dbReference type="InterPro" id="IPR036259">
    <property type="entry name" value="MFS_trans_sf"/>
</dbReference>
<comment type="subcellular location">
    <subcellularLocation>
        <location evidence="1">Cell membrane</location>
        <topology evidence="1">Multi-pass membrane protein</topology>
    </subcellularLocation>
</comment>
<dbReference type="CDD" id="cd17324">
    <property type="entry name" value="MFS_NepI_like"/>
    <property type="match status" value="1"/>
</dbReference>
<keyword evidence="5 6" id="KW-0472">Membrane</keyword>
<evidence type="ECO:0000256" key="2">
    <source>
        <dbReference type="ARBA" id="ARBA00022475"/>
    </source>
</evidence>
<reference evidence="8 9" key="1">
    <citation type="submission" date="2020-12" db="EMBL/GenBank/DDBJ databases">
        <title>Bacterial novel species Adhaeribacter sp. BT258 isolated from soil.</title>
        <authorList>
            <person name="Jung H.-Y."/>
        </authorList>
    </citation>
    <scope>NUCLEOTIDE SEQUENCE [LARGE SCALE GENOMIC DNA]</scope>
    <source>
        <strain evidence="8 9">BT258</strain>
    </source>
</reference>
<feature type="transmembrane region" description="Helical" evidence="6">
    <location>
        <begin position="300"/>
        <end position="318"/>
    </location>
</feature>
<feature type="domain" description="Major facilitator superfamily (MFS) profile" evidence="7">
    <location>
        <begin position="32"/>
        <end position="419"/>
    </location>
</feature>
<keyword evidence="3 6" id="KW-0812">Transmembrane</keyword>
<evidence type="ECO:0000256" key="3">
    <source>
        <dbReference type="ARBA" id="ARBA00022692"/>
    </source>
</evidence>
<dbReference type="PROSITE" id="PS50850">
    <property type="entry name" value="MFS"/>
    <property type="match status" value="1"/>
</dbReference>
<evidence type="ECO:0000313" key="9">
    <source>
        <dbReference type="Proteomes" id="UP000644147"/>
    </source>
</evidence>
<dbReference type="Gene3D" id="1.20.1250.20">
    <property type="entry name" value="MFS general substrate transporter like domains"/>
    <property type="match status" value="1"/>
</dbReference>
<feature type="transmembrane region" description="Helical" evidence="6">
    <location>
        <begin position="125"/>
        <end position="148"/>
    </location>
</feature>
<evidence type="ECO:0000256" key="6">
    <source>
        <dbReference type="SAM" id="Phobius"/>
    </source>
</evidence>
<sequence length="419" mass="44983">MSEFQERAPQASTGSLGADQLVPKVAIREGLLLFILAAIQFTNVMDFVIMMPLGPQLMRVFDINPSQFGLVVSAYTFSAAISGFCSAFYIDRLDRKKALLGLYLGFAIGTALCALAPTFELLVAARVVAGLFGGVLGALVLAIIGDAIPEERRGAATGKVMASFSIASIAGIPVGLYLASKTSWHAPFYLLAGMSLLVLGLAMKFLPELKGHLTNAPHEKPHTVLLNIFRKKNLLWALLLVVILQLAGFTVVPFVSPYMVANIGFEETELSYIYLFGGLATVVTSQMAGRLADKYGKKRVYIISALFSIIPILAITHLPRMEHYLVFIVTTLFFIVFGARFVPAMSLITSSVEPKQRGSFMSINSSVQQAASGIAAFVSGLIVQKASNGQLLHFGTVGILASVATVISIFVILKLKPVS</sequence>
<organism evidence="8 9">
    <name type="scientific">Adhaeribacter terrigena</name>
    <dbReference type="NCBI Taxonomy" id="2793070"/>
    <lineage>
        <taxon>Bacteria</taxon>
        <taxon>Pseudomonadati</taxon>
        <taxon>Bacteroidota</taxon>
        <taxon>Cytophagia</taxon>
        <taxon>Cytophagales</taxon>
        <taxon>Hymenobacteraceae</taxon>
        <taxon>Adhaeribacter</taxon>
    </lineage>
</organism>
<dbReference type="Pfam" id="PF07690">
    <property type="entry name" value="MFS_1"/>
    <property type="match status" value="1"/>
</dbReference>
<feature type="transmembrane region" description="Helical" evidence="6">
    <location>
        <begin position="390"/>
        <end position="413"/>
    </location>
</feature>
<feature type="transmembrane region" description="Helical" evidence="6">
    <location>
        <begin position="31"/>
        <end position="50"/>
    </location>
</feature>
<dbReference type="RefSeq" id="WP_200506803.1">
    <property type="nucleotide sequence ID" value="NZ_JAEHFX010000007.1"/>
</dbReference>
<dbReference type="PANTHER" id="PTHR43124">
    <property type="entry name" value="PURINE EFFLUX PUMP PBUE"/>
    <property type="match status" value="1"/>
</dbReference>
<evidence type="ECO:0000256" key="1">
    <source>
        <dbReference type="ARBA" id="ARBA00004651"/>
    </source>
</evidence>
<feature type="transmembrane region" description="Helical" evidence="6">
    <location>
        <begin position="324"/>
        <end position="342"/>
    </location>
</feature>
<feature type="transmembrane region" description="Helical" evidence="6">
    <location>
        <begin position="70"/>
        <end position="90"/>
    </location>
</feature>
<feature type="transmembrane region" description="Helical" evidence="6">
    <location>
        <begin position="102"/>
        <end position="119"/>
    </location>
</feature>
<keyword evidence="9" id="KW-1185">Reference proteome</keyword>
<dbReference type="InterPro" id="IPR050189">
    <property type="entry name" value="MFS_Efflux_Transporters"/>
</dbReference>
<comment type="caution">
    <text evidence="8">The sequence shown here is derived from an EMBL/GenBank/DDBJ whole genome shotgun (WGS) entry which is preliminary data.</text>
</comment>
<feature type="transmembrane region" description="Helical" evidence="6">
    <location>
        <begin position="186"/>
        <end position="206"/>
    </location>
</feature>
<feature type="transmembrane region" description="Helical" evidence="6">
    <location>
        <begin position="160"/>
        <end position="180"/>
    </location>
</feature>
<proteinExistence type="predicted"/>
<dbReference type="InterPro" id="IPR020846">
    <property type="entry name" value="MFS_dom"/>
</dbReference>
<keyword evidence="2" id="KW-1003">Cell membrane</keyword>
<dbReference type="EMBL" id="JAEHFX010000007">
    <property type="protein sequence ID" value="MBK0403960.1"/>
    <property type="molecule type" value="Genomic_DNA"/>
</dbReference>
<dbReference type="Proteomes" id="UP000644147">
    <property type="component" value="Unassembled WGS sequence"/>
</dbReference>
<evidence type="ECO:0000259" key="7">
    <source>
        <dbReference type="PROSITE" id="PS50850"/>
    </source>
</evidence>
<evidence type="ECO:0000313" key="8">
    <source>
        <dbReference type="EMBL" id="MBK0403960.1"/>
    </source>
</evidence>
<dbReference type="PANTHER" id="PTHR43124:SF3">
    <property type="entry name" value="CHLORAMPHENICOL EFFLUX PUMP RV0191"/>
    <property type="match status" value="1"/>
</dbReference>
<name>A0ABS1C3H7_9BACT</name>
<feature type="transmembrane region" description="Helical" evidence="6">
    <location>
        <begin position="271"/>
        <end position="288"/>
    </location>
</feature>
<feature type="transmembrane region" description="Helical" evidence="6">
    <location>
        <begin position="234"/>
        <end position="259"/>
    </location>
</feature>
<dbReference type="SUPFAM" id="SSF103473">
    <property type="entry name" value="MFS general substrate transporter"/>
    <property type="match status" value="1"/>
</dbReference>